<organism evidence="1 2">
    <name type="scientific">Streptomyces sp. 900129855</name>
    <dbReference type="NCBI Taxonomy" id="3155129"/>
    <lineage>
        <taxon>Bacteria</taxon>
        <taxon>Bacillati</taxon>
        <taxon>Actinomycetota</taxon>
        <taxon>Actinomycetes</taxon>
        <taxon>Kitasatosporales</taxon>
        <taxon>Streptomycetaceae</taxon>
        <taxon>Streptomyces</taxon>
    </lineage>
</organism>
<dbReference type="EMBL" id="JBEZVE010000007">
    <property type="protein sequence ID" value="MEU3781891.1"/>
    <property type="molecule type" value="Genomic_DNA"/>
</dbReference>
<name>A0ABV2ZH76_9ACTN</name>
<accession>A0ABV2ZH76</accession>
<comment type="caution">
    <text evidence="1">The sequence shown here is derived from an EMBL/GenBank/DDBJ whole genome shotgun (WGS) entry which is preliminary data.</text>
</comment>
<keyword evidence="2" id="KW-1185">Reference proteome</keyword>
<gene>
    <name evidence="1" type="ORF">AB0E89_15115</name>
</gene>
<evidence type="ECO:0000313" key="1">
    <source>
        <dbReference type="EMBL" id="MEU3781891.1"/>
    </source>
</evidence>
<reference evidence="1 2" key="1">
    <citation type="submission" date="2024-06" db="EMBL/GenBank/DDBJ databases">
        <title>The Natural Products Discovery Center: Release of the First 8490 Sequenced Strains for Exploring Actinobacteria Biosynthetic Diversity.</title>
        <authorList>
            <person name="Kalkreuter E."/>
            <person name="Kautsar S.A."/>
            <person name="Yang D."/>
            <person name="Bader C.D."/>
            <person name="Teijaro C.N."/>
            <person name="Fluegel L."/>
            <person name="Davis C.M."/>
            <person name="Simpson J.R."/>
            <person name="Lauterbach L."/>
            <person name="Steele A.D."/>
            <person name="Gui C."/>
            <person name="Meng S."/>
            <person name="Li G."/>
            <person name="Viehrig K."/>
            <person name="Ye F."/>
            <person name="Su P."/>
            <person name="Kiefer A.F."/>
            <person name="Nichols A."/>
            <person name="Cepeda A.J."/>
            <person name="Yan W."/>
            <person name="Fan B."/>
            <person name="Jiang Y."/>
            <person name="Adhikari A."/>
            <person name="Zheng C.-J."/>
            <person name="Schuster L."/>
            <person name="Cowan T.M."/>
            <person name="Smanski M.J."/>
            <person name="Chevrette M.G."/>
            <person name="De Carvalho L.P.S."/>
            <person name="Shen B."/>
        </authorList>
    </citation>
    <scope>NUCLEOTIDE SEQUENCE [LARGE SCALE GENOMIC DNA]</scope>
    <source>
        <strain evidence="1 2">NPDC033843</strain>
    </source>
</reference>
<dbReference type="Proteomes" id="UP001550739">
    <property type="component" value="Unassembled WGS sequence"/>
</dbReference>
<proteinExistence type="predicted"/>
<dbReference type="RefSeq" id="WP_334582062.1">
    <property type="nucleotide sequence ID" value="NZ_JBEZVE010000007.1"/>
</dbReference>
<evidence type="ECO:0000313" key="2">
    <source>
        <dbReference type="Proteomes" id="UP001550739"/>
    </source>
</evidence>
<protein>
    <submittedName>
        <fullName evidence="1">Uncharacterized protein</fullName>
    </submittedName>
</protein>
<sequence>MAAREEAARGLPDIEGFLYREAHRGAALRRVADFAARVEGGDPRLVAVTAVR</sequence>